<protein>
    <recommendedName>
        <fullName evidence="3">Helix-turn-helix domain-containing protein</fullName>
    </recommendedName>
</protein>
<proteinExistence type="predicted"/>
<dbReference type="RefSeq" id="WP_089795435.1">
    <property type="nucleotide sequence ID" value="NZ_FOIU01000003.1"/>
</dbReference>
<accession>A0A1I0S1N6</accession>
<dbReference type="AlphaFoldDB" id="A0A1I0S1N6"/>
<sequence>MERSQPNYRLIYHDIISIKCPGKKEECSPILNKKEISILDVIKLNMIIFGINDKETQIFNQKHRSYDESTILEILDYQAKNNLNNTQLANHFKLSRNTVAKWKKHFKNKHLHPVKAN</sequence>
<dbReference type="Proteomes" id="UP000199469">
    <property type="component" value="Unassembled WGS sequence"/>
</dbReference>
<dbReference type="InterPro" id="IPR010921">
    <property type="entry name" value="Trp_repressor/repl_initiator"/>
</dbReference>
<evidence type="ECO:0000313" key="1">
    <source>
        <dbReference type="EMBL" id="SEW48365.1"/>
    </source>
</evidence>
<organism evidence="1 2">
    <name type="scientific">Chryseobacterium wanjuense</name>
    <dbReference type="NCBI Taxonomy" id="356305"/>
    <lineage>
        <taxon>Bacteria</taxon>
        <taxon>Pseudomonadati</taxon>
        <taxon>Bacteroidota</taxon>
        <taxon>Flavobacteriia</taxon>
        <taxon>Flavobacteriales</taxon>
        <taxon>Weeksellaceae</taxon>
        <taxon>Chryseobacterium group</taxon>
        <taxon>Chryseobacterium</taxon>
    </lineage>
</organism>
<dbReference type="GO" id="GO:0043565">
    <property type="term" value="F:sequence-specific DNA binding"/>
    <property type="evidence" value="ECO:0007669"/>
    <property type="project" value="InterPro"/>
</dbReference>
<name>A0A1I0S1N6_9FLAO</name>
<keyword evidence="2" id="KW-1185">Reference proteome</keyword>
<evidence type="ECO:0008006" key="3">
    <source>
        <dbReference type="Google" id="ProtNLM"/>
    </source>
</evidence>
<dbReference type="EMBL" id="FOIU01000003">
    <property type="protein sequence ID" value="SEW48365.1"/>
    <property type="molecule type" value="Genomic_DNA"/>
</dbReference>
<reference evidence="2" key="1">
    <citation type="submission" date="2016-10" db="EMBL/GenBank/DDBJ databases">
        <authorList>
            <person name="Varghese N."/>
            <person name="Submissions S."/>
        </authorList>
    </citation>
    <scope>NUCLEOTIDE SEQUENCE [LARGE SCALE GENOMIC DNA]</scope>
    <source>
        <strain evidence="2">DSM 17724</strain>
    </source>
</reference>
<evidence type="ECO:0000313" key="2">
    <source>
        <dbReference type="Proteomes" id="UP000199469"/>
    </source>
</evidence>
<dbReference type="OrthoDB" id="1260127at2"/>
<gene>
    <name evidence="1" type="ORF">SAMN05421841_3817</name>
</gene>
<dbReference type="SUPFAM" id="SSF48295">
    <property type="entry name" value="TrpR-like"/>
    <property type="match status" value="1"/>
</dbReference>